<gene>
    <name evidence="2" type="ORF">PM10SUCC1_11390</name>
</gene>
<sequence length="52" mass="5563">MKTIIVLAVVGVIVFFSIRSLIKSLKGEGGCSCSKSDDCSIKKSCPSKNKKK</sequence>
<comment type="caution">
    <text evidence="2">The sequence shown here is derived from an EMBL/GenBank/DDBJ whole genome shotgun (WGS) entry which is preliminary data.</text>
</comment>
<proteinExistence type="predicted"/>
<evidence type="ECO:0008006" key="4">
    <source>
        <dbReference type="Google" id="ProtNLM"/>
    </source>
</evidence>
<evidence type="ECO:0000313" key="2">
    <source>
        <dbReference type="EMBL" id="GLI55625.1"/>
    </source>
</evidence>
<keyword evidence="3" id="KW-1185">Reference proteome</keyword>
<feature type="region of interest" description="Disordered" evidence="1">
    <location>
        <begin position="26"/>
        <end position="52"/>
    </location>
</feature>
<dbReference type="Pfam" id="PF12669">
    <property type="entry name" value="FeoB_associated"/>
    <property type="match status" value="1"/>
</dbReference>
<dbReference type="Proteomes" id="UP001144471">
    <property type="component" value="Unassembled WGS sequence"/>
</dbReference>
<name>A0A9W6LN75_9FUSO</name>
<dbReference type="EMBL" id="BSDY01000004">
    <property type="protein sequence ID" value="GLI55625.1"/>
    <property type="molecule type" value="Genomic_DNA"/>
</dbReference>
<protein>
    <recommendedName>
        <fullName evidence="4">Virus attachment protein p12 family protein</fullName>
    </recommendedName>
</protein>
<evidence type="ECO:0000313" key="3">
    <source>
        <dbReference type="Proteomes" id="UP001144471"/>
    </source>
</evidence>
<evidence type="ECO:0000256" key="1">
    <source>
        <dbReference type="SAM" id="MobiDB-lite"/>
    </source>
</evidence>
<dbReference type="RefSeq" id="WP_281834214.1">
    <property type="nucleotide sequence ID" value="NZ_BSDY01000004.1"/>
</dbReference>
<organism evidence="2 3">
    <name type="scientific">Propionigenium maris DSM 9537</name>
    <dbReference type="NCBI Taxonomy" id="1123000"/>
    <lineage>
        <taxon>Bacteria</taxon>
        <taxon>Fusobacteriati</taxon>
        <taxon>Fusobacteriota</taxon>
        <taxon>Fusobacteriia</taxon>
        <taxon>Fusobacteriales</taxon>
        <taxon>Fusobacteriaceae</taxon>
        <taxon>Propionigenium</taxon>
    </lineage>
</organism>
<reference evidence="2" key="1">
    <citation type="submission" date="2022-12" db="EMBL/GenBank/DDBJ databases">
        <title>Reference genome sequencing for broad-spectrum identification of bacterial and archaeal isolates by mass spectrometry.</title>
        <authorList>
            <person name="Sekiguchi Y."/>
            <person name="Tourlousse D.M."/>
        </authorList>
    </citation>
    <scope>NUCLEOTIDE SEQUENCE</scope>
    <source>
        <strain evidence="2">10succ1</strain>
    </source>
</reference>
<accession>A0A9W6LN75</accession>
<feature type="compositionally biased region" description="Low complexity" evidence="1">
    <location>
        <begin position="42"/>
        <end position="52"/>
    </location>
</feature>
<dbReference type="AlphaFoldDB" id="A0A9W6LN75"/>